<protein>
    <submittedName>
        <fullName evidence="4">2-deoxystreptamine glucosyltransferase</fullName>
        <ecNumber evidence="4">2.4.1.284</ecNumber>
    </submittedName>
</protein>
<reference evidence="4 6" key="2">
    <citation type="submission" date="2017-03" db="EMBL/GenBank/DDBJ databases">
        <title>Complete sequence of Clostridium formicaceticum DSM 92.</title>
        <authorList>
            <person name="Poehlein A."/>
            <person name="Karl M."/>
            <person name="Bengelsdorf F.R."/>
            <person name="Duerre P."/>
            <person name="Daniel R."/>
        </authorList>
    </citation>
    <scope>NUCLEOTIDE SEQUENCE [LARGE SCALE GENOMIC DNA]</scope>
    <source>
        <strain evidence="4 6">DSM 92</strain>
    </source>
</reference>
<dbReference type="InterPro" id="IPR001296">
    <property type="entry name" value="Glyco_trans_1"/>
</dbReference>
<evidence type="ECO:0000313" key="4">
    <source>
        <dbReference type="EMBL" id="ARE85912.1"/>
    </source>
</evidence>
<keyword evidence="5" id="KW-1185">Reference proteome</keyword>
<dbReference type="Proteomes" id="UP000192478">
    <property type="component" value="Chromosome"/>
</dbReference>
<feature type="domain" description="Glycosyl transferase family 1" evidence="2">
    <location>
        <begin position="218"/>
        <end position="335"/>
    </location>
</feature>
<evidence type="ECO:0000259" key="2">
    <source>
        <dbReference type="Pfam" id="PF00534"/>
    </source>
</evidence>
<dbReference type="PANTHER" id="PTHR46401">
    <property type="entry name" value="GLYCOSYLTRANSFERASE WBBK-RELATED"/>
    <property type="match status" value="1"/>
</dbReference>
<dbReference type="GO" id="GO:0102318">
    <property type="term" value="F:2-deoxystreptamine glucosyltransferase activity"/>
    <property type="evidence" value="ECO:0007669"/>
    <property type="project" value="UniProtKB-EC"/>
</dbReference>
<name>A0AAC9RHI4_9CLOT</name>
<dbReference type="EC" id="2.4.1.284" evidence="4"/>
<accession>A0AAC9RHI4</accession>
<dbReference type="GO" id="GO:0009103">
    <property type="term" value="P:lipopolysaccharide biosynthetic process"/>
    <property type="evidence" value="ECO:0007669"/>
    <property type="project" value="TreeGrafter"/>
</dbReference>
<reference evidence="3 5" key="1">
    <citation type="submission" date="2016-10" db="EMBL/GenBank/DDBJ databases">
        <title>Complete Genome Sequence of Acetogen Clostridium formicoaceticum ATCC 27076.</title>
        <authorList>
            <person name="Bao T."/>
            <person name="Cheng C."/>
            <person name="Zhao J."/>
            <person name="Yang S.-T."/>
            <person name="Wang J."/>
            <person name="Wang M."/>
        </authorList>
    </citation>
    <scope>NUCLEOTIDE SEQUENCE [LARGE SCALE GENOMIC DNA]</scope>
    <source>
        <strain evidence="3 5">ATCC 27076</strain>
    </source>
</reference>
<keyword evidence="4" id="KW-0328">Glycosyltransferase</keyword>
<dbReference type="KEGG" id="cfm:BJL90_06680"/>
<dbReference type="Gene3D" id="3.40.50.2000">
    <property type="entry name" value="Glycogen Phosphorylase B"/>
    <property type="match status" value="2"/>
</dbReference>
<dbReference type="EMBL" id="CP020559">
    <property type="protein sequence ID" value="ARE85912.1"/>
    <property type="molecule type" value="Genomic_DNA"/>
</dbReference>
<dbReference type="PANTHER" id="PTHR46401:SF2">
    <property type="entry name" value="GLYCOSYLTRANSFERASE WBBK-RELATED"/>
    <property type="match status" value="1"/>
</dbReference>
<keyword evidence="1 4" id="KW-0808">Transferase</keyword>
<dbReference type="AlphaFoldDB" id="A0AAC9RHI4"/>
<dbReference type="RefSeq" id="WP_070965638.1">
    <property type="nucleotide sequence ID" value="NZ_CP017603.1"/>
</dbReference>
<dbReference type="CDD" id="cd03801">
    <property type="entry name" value="GT4_PimA-like"/>
    <property type="match status" value="1"/>
</dbReference>
<proteinExistence type="predicted"/>
<dbReference type="EMBL" id="CP017603">
    <property type="protein sequence ID" value="AOY75603.1"/>
    <property type="molecule type" value="Genomic_DNA"/>
</dbReference>
<evidence type="ECO:0000256" key="1">
    <source>
        <dbReference type="ARBA" id="ARBA00022679"/>
    </source>
</evidence>
<sequence>MVGLFVHDHRFPKIGDDYYFSYGFDEEFFNRYVSIFGSIEIIGRETIVDNGKYDRNNLVDKRIKLTTIKNLKELKEKDIREKIKERIQQSDYIVIRMPSILGIYAAKWAKKYRKPYLTEVVGCAWDAIANKGIRHFPEALVVMYLMKKIVADSKYVVYVTEEFLQRRYPTKGKTIACSNVTLESVAQDDLIERLKKIENIDFRNKIVLGTCATIDVVYKGQEDVIKAIAILKREGYDIKYQLVGGGSKEYLKKNAIENGVLDQIEFIGSLKHEDVFKWLDNIDIYVHPSKQEGLSRAIIEAMSKGCPIFGADAGGIHEQIDDQFIFEKGNVNDICSIFKQFNIDIMKEQAIKNHEKSKQYLKKILYSRRESFFKNFIEEN</sequence>
<dbReference type="Pfam" id="PF00534">
    <property type="entry name" value="Glycos_transf_1"/>
    <property type="match status" value="1"/>
</dbReference>
<evidence type="ECO:0000313" key="3">
    <source>
        <dbReference type="EMBL" id="AOY75603.1"/>
    </source>
</evidence>
<dbReference type="Proteomes" id="UP000177894">
    <property type="component" value="Chromosome"/>
</dbReference>
<organism evidence="4 6">
    <name type="scientific">Clostridium formicaceticum</name>
    <dbReference type="NCBI Taxonomy" id="1497"/>
    <lineage>
        <taxon>Bacteria</taxon>
        <taxon>Bacillati</taxon>
        <taxon>Bacillota</taxon>
        <taxon>Clostridia</taxon>
        <taxon>Eubacteriales</taxon>
        <taxon>Clostridiaceae</taxon>
        <taxon>Clostridium</taxon>
    </lineage>
</organism>
<gene>
    <name evidence="4" type="primary">kanF</name>
    <name evidence="3" type="ORF">BJL90_06680</name>
    <name evidence="4" type="ORF">CLFO_02280</name>
</gene>
<dbReference type="SUPFAM" id="SSF53756">
    <property type="entry name" value="UDP-Glycosyltransferase/glycogen phosphorylase"/>
    <property type="match status" value="1"/>
</dbReference>
<evidence type="ECO:0000313" key="5">
    <source>
        <dbReference type="Proteomes" id="UP000177894"/>
    </source>
</evidence>
<evidence type="ECO:0000313" key="6">
    <source>
        <dbReference type="Proteomes" id="UP000192478"/>
    </source>
</evidence>